<dbReference type="InterPro" id="IPR053222">
    <property type="entry name" value="Zygotic_Embryogenesis-Asso"/>
</dbReference>
<reference evidence="2" key="1">
    <citation type="submission" date="2007-07" db="EMBL/GenBank/DDBJ databases">
        <title>PCAP assembly of the Caenorhabditis remanei genome.</title>
        <authorList>
            <consortium name="The Caenorhabditis remanei Sequencing Consortium"/>
            <person name="Wilson R.K."/>
        </authorList>
    </citation>
    <scope>NUCLEOTIDE SEQUENCE [LARGE SCALE GENOMIC DNA]</scope>
    <source>
        <strain evidence="2">PB4641</strain>
    </source>
</reference>
<dbReference type="AlphaFoldDB" id="E3N9E8"/>
<dbReference type="InterPro" id="IPR012885">
    <property type="entry name" value="F-box_Sdz-33"/>
</dbReference>
<dbReference type="PROSITE" id="PS50181">
    <property type="entry name" value="FBOX"/>
    <property type="match status" value="1"/>
</dbReference>
<evidence type="ECO:0000313" key="3">
    <source>
        <dbReference type="Proteomes" id="UP000008281"/>
    </source>
</evidence>
<proteinExistence type="predicted"/>
<organism evidence="3">
    <name type="scientific">Caenorhabditis remanei</name>
    <name type="common">Caenorhabditis vulgaris</name>
    <dbReference type="NCBI Taxonomy" id="31234"/>
    <lineage>
        <taxon>Eukaryota</taxon>
        <taxon>Metazoa</taxon>
        <taxon>Ecdysozoa</taxon>
        <taxon>Nematoda</taxon>
        <taxon>Chromadorea</taxon>
        <taxon>Rhabditida</taxon>
        <taxon>Rhabditina</taxon>
        <taxon>Rhabditomorpha</taxon>
        <taxon>Rhabditoidea</taxon>
        <taxon>Rhabditidae</taxon>
        <taxon>Peloderinae</taxon>
        <taxon>Caenorhabditis</taxon>
    </lineage>
</organism>
<accession>E3N9E8</accession>
<dbReference type="OrthoDB" id="1107553at2759"/>
<dbReference type="FunCoup" id="E3N9E8">
    <property type="interactions" value="1116"/>
</dbReference>
<protein>
    <recommendedName>
        <fullName evidence="1">F-box domain-containing protein</fullName>
    </recommendedName>
</protein>
<dbReference type="Pfam" id="PF00646">
    <property type="entry name" value="F-box"/>
    <property type="match status" value="1"/>
</dbReference>
<dbReference type="PANTHER" id="PTHR22899:SF0">
    <property type="entry name" value="F-BOX ASSOCIATED DOMAIN-CONTAINING PROTEIN-RELATED"/>
    <property type="match status" value="1"/>
</dbReference>
<dbReference type="InParanoid" id="E3N9E8"/>
<dbReference type="EMBL" id="DS268565">
    <property type="protein sequence ID" value="EFO90306.1"/>
    <property type="molecule type" value="Genomic_DNA"/>
</dbReference>
<dbReference type="PANTHER" id="PTHR22899">
    <property type="entry name" value="CYCLIN-RELATED F-BOX FAMILY"/>
    <property type="match status" value="1"/>
</dbReference>
<dbReference type="eggNOG" id="ENOG502TK4A">
    <property type="taxonomic scope" value="Eukaryota"/>
</dbReference>
<dbReference type="InterPro" id="IPR001810">
    <property type="entry name" value="F-box_dom"/>
</dbReference>
<evidence type="ECO:0000259" key="1">
    <source>
        <dbReference type="PROSITE" id="PS50181"/>
    </source>
</evidence>
<evidence type="ECO:0000313" key="2">
    <source>
        <dbReference type="EMBL" id="EFO90306.1"/>
    </source>
</evidence>
<gene>
    <name evidence="2" type="ORF">CRE_23084</name>
</gene>
<keyword evidence="3" id="KW-1185">Reference proteome</keyword>
<feature type="domain" description="F-box" evidence="1">
    <location>
        <begin position="4"/>
        <end position="51"/>
    </location>
</feature>
<dbReference type="Proteomes" id="UP000008281">
    <property type="component" value="Unassembled WGS sequence"/>
</dbReference>
<sequence>MEHTFPLLRLPENVIIEVIRNFAFIQLFEFSLVSTKSKDLVTSLGLKKSNVDIGVSNLLRVSVISGENYLRLTFYDEPKYQNELSPIDITLPVAAYVRYEGVRIQSSTPLNFSNWFNHIKTVFCFTKPRNIRFSPGCERFDLQLLKDTIGNIHVLFLNRRLTDVVSRQLLTQFNTPKILFLCKNPFEEACQTQQVLIQNFETIEFDDVYTLDDMLLVNSEKVRFAHPTTQNQFNRFLKHWIRGSNPRLQRMSLAIDNFDFVRGEINLNGIRRMEMSEEAKREIREKHSLPIHVDMIKIKRNDDIPAVIVTETRESENIHFIVLGGNRREFLPTLY</sequence>
<dbReference type="HOGENOM" id="CLU_028840_1_0_1"/>
<dbReference type="Pfam" id="PF07735">
    <property type="entry name" value="FBA_2"/>
    <property type="match status" value="1"/>
</dbReference>
<name>E3N9E8_CAERE</name>